<organism evidence="1 2">
    <name type="scientific">Desertifilum tharense IPPAS B-1220</name>
    <dbReference type="NCBI Taxonomy" id="1781255"/>
    <lineage>
        <taxon>Bacteria</taxon>
        <taxon>Bacillati</taxon>
        <taxon>Cyanobacteriota</taxon>
        <taxon>Cyanophyceae</taxon>
        <taxon>Desertifilales</taxon>
        <taxon>Desertifilaceae</taxon>
        <taxon>Desertifilum</taxon>
    </lineage>
</organism>
<dbReference type="Proteomes" id="UP000095472">
    <property type="component" value="Chromosome"/>
</dbReference>
<evidence type="ECO:0000313" key="1">
    <source>
        <dbReference type="EMBL" id="XPM63127.1"/>
    </source>
</evidence>
<gene>
    <name evidence="1" type="ORF">BH720_027485</name>
</gene>
<name>A0ACD5GR77_9CYAN</name>
<keyword evidence="2" id="KW-1185">Reference proteome</keyword>
<proteinExistence type="predicted"/>
<protein>
    <submittedName>
        <fullName evidence="1">Uncharacterized protein</fullName>
    </submittedName>
</protein>
<evidence type="ECO:0000313" key="2">
    <source>
        <dbReference type="Proteomes" id="UP000095472"/>
    </source>
</evidence>
<reference evidence="1 2" key="1">
    <citation type="journal article" date="2016" name="Genome Announc.">
        <title>Draft Genome Sequence of the Thermotolerant Cyanobacterium Desertifilum sp. IPPAS B-1220.</title>
        <authorList>
            <person name="Mironov K.S."/>
            <person name="Sinetova M.A."/>
            <person name="Bolatkhan K."/>
            <person name="Zayadan B.K."/>
            <person name="Ustinova V.V."/>
            <person name="Kupriyanova E.V."/>
            <person name="Skrypnik A.N."/>
            <person name="Gogoleva N.E."/>
            <person name="Gogolev Y.V."/>
            <person name="Los D.A."/>
        </authorList>
    </citation>
    <scope>NUCLEOTIDE SEQUENCE [LARGE SCALE GENOMIC DNA]</scope>
    <source>
        <strain evidence="1 2">IPPAS B-1220</strain>
    </source>
</reference>
<sequence length="85" mass="9005">MWAIAFSGTRALAIVTLFFMVPAMGLLLLFSVQGLGWLIFSPNSPGLFPSPSEVQNLPLGNLAIGQNPSLSPSTEFTVARSALLL</sequence>
<dbReference type="EMBL" id="CP182909">
    <property type="protein sequence ID" value="XPM63127.1"/>
    <property type="molecule type" value="Genomic_DNA"/>
</dbReference>
<accession>A0ACD5GR77</accession>